<feature type="region of interest" description="Disordered" evidence="5">
    <location>
        <begin position="483"/>
        <end position="688"/>
    </location>
</feature>
<evidence type="ECO:0000259" key="6">
    <source>
        <dbReference type="PROSITE" id="PS50089"/>
    </source>
</evidence>
<reference evidence="7 8" key="1">
    <citation type="submission" date="2015-09" db="EMBL/GenBank/DDBJ databases">
        <title>Draft genome of a European isolate of the apple canker pathogen Neonectria ditissima.</title>
        <authorList>
            <person name="Gomez-Cortecero A."/>
            <person name="Harrison R.J."/>
            <person name="Armitage A.D."/>
        </authorList>
    </citation>
    <scope>NUCLEOTIDE SEQUENCE [LARGE SCALE GENOMIC DNA]</scope>
    <source>
        <strain evidence="7 8">R09/05</strain>
    </source>
</reference>
<evidence type="ECO:0000256" key="4">
    <source>
        <dbReference type="PROSITE-ProRule" id="PRU00175"/>
    </source>
</evidence>
<keyword evidence="1" id="KW-0479">Metal-binding</keyword>
<dbReference type="CDD" id="cd16448">
    <property type="entry name" value="RING-H2"/>
    <property type="match status" value="1"/>
</dbReference>
<dbReference type="Proteomes" id="UP000050424">
    <property type="component" value="Unassembled WGS sequence"/>
</dbReference>
<dbReference type="GO" id="GO:0012505">
    <property type="term" value="C:endomembrane system"/>
    <property type="evidence" value="ECO:0007669"/>
    <property type="project" value="TreeGrafter"/>
</dbReference>
<feature type="compositionally biased region" description="Low complexity" evidence="5">
    <location>
        <begin position="531"/>
        <end position="546"/>
    </location>
</feature>
<evidence type="ECO:0000256" key="3">
    <source>
        <dbReference type="ARBA" id="ARBA00022833"/>
    </source>
</evidence>
<dbReference type="Gene3D" id="3.30.40.10">
    <property type="entry name" value="Zinc/RING finger domain, C3HC4 (zinc finger)"/>
    <property type="match status" value="1"/>
</dbReference>
<dbReference type="STRING" id="78410.A0A0P7BXI0"/>
<comment type="caution">
    <text evidence="7">The sequence shown here is derived from an EMBL/GenBank/DDBJ whole genome shotgun (WGS) entry which is preliminary data.</text>
</comment>
<feature type="compositionally biased region" description="Low complexity" evidence="5">
    <location>
        <begin position="206"/>
        <end position="222"/>
    </location>
</feature>
<feature type="compositionally biased region" description="Basic residues" evidence="5">
    <location>
        <begin position="291"/>
        <end position="301"/>
    </location>
</feature>
<dbReference type="SUPFAM" id="SSF57850">
    <property type="entry name" value="RING/U-box"/>
    <property type="match status" value="1"/>
</dbReference>
<keyword evidence="8" id="KW-1185">Reference proteome</keyword>
<feature type="compositionally biased region" description="Basic and acidic residues" evidence="5">
    <location>
        <begin position="505"/>
        <end position="514"/>
    </location>
</feature>
<dbReference type="GO" id="GO:0044695">
    <property type="term" value="C:Dsc E3 ubiquitin ligase complex"/>
    <property type="evidence" value="ECO:0007669"/>
    <property type="project" value="TreeGrafter"/>
</dbReference>
<dbReference type="InterPro" id="IPR001841">
    <property type="entry name" value="Znf_RING"/>
</dbReference>
<dbReference type="GO" id="GO:0061630">
    <property type="term" value="F:ubiquitin protein ligase activity"/>
    <property type="evidence" value="ECO:0007669"/>
    <property type="project" value="TreeGrafter"/>
</dbReference>
<feature type="compositionally biased region" description="Polar residues" evidence="5">
    <location>
        <begin position="679"/>
        <end position="688"/>
    </location>
</feature>
<dbReference type="SMART" id="SM00184">
    <property type="entry name" value="RING"/>
    <property type="match status" value="1"/>
</dbReference>
<feature type="compositionally biased region" description="Polar residues" evidence="5">
    <location>
        <begin position="652"/>
        <end position="661"/>
    </location>
</feature>
<dbReference type="GO" id="GO:0043161">
    <property type="term" value="P:proteasome-mediated ubiquitin-dependent protein catabolic process"/>
    <property type="evidence" value="ECO:0007669"/>
    <property type="project" value="TreeGrafter"/>
</dbReference>
<evidence type="ECO:0000256" key="5">
    <source>
        <dbReference type="SAM" id="MobiDB-lite"/>
    </source>
</evidence>
<keyword evidence="3" id="KW-0862">Zinc</keyword>
<accession>A0A0P7BXI0</accession>
<feature type="region of interest" description="Disordered" evidence="5">
    <location>
        <begin position="141"/>
        <end position="230"/>
    </location>
</feature>
<evidence type="ECO:0000313" key="8">
    <source>
        <dbReference type="Proteomes" id="UP000050424"/>
    </source>
</evidence>
<feature type="region of interest" description="Disordered" evidence="5">
    <location>
        <begin position="279"/>
        <end position="314"/>
    </location>
</feature>
<dbReference type="EMBL" id="LKCW01000007">
    <property type="protein sequence ID" value="KPM45474.1"/>
    <property type="molecule type" value="Genomic_DNA"/>
</dbReference>
<dbReference type="PROSITE" id="PS50089">
    <property type="entry name" value="ZF_RING_2"/>
    <property type="match status" value="1"/>
</dbReference>
<dbReference type="AlphaFoldDB" id="A0A0P7BXI0"/>
<dbReference type="OrthoDB" id="8062037at2759"/>
<protein>
    <recommendedName>
        <fullName evidence="6">RING-type domain-containing protein</fullName>
    </recommendedName>
</protein>
<gene>
    <name evidence="7" type="ORF">AK830_g1011</name>
</gene>
<dbReference type="PANTHER" id="PTHR22763">
    <property type="entry name" value="RING ZINC FINGER PROTEIN"/>
    <property type="match status" value="1"/>
</dbReference>
<proteinExistence type="predicted"/>
<dbReference type="InterPro" id="IPR013083">
    <property type="entry name" value="Znf_RING/FYVE/PHD"/>
</dbReference>
<feature type="domain" description="RING-type" evidence="6">
    <location>
        <begin position="387"/>
        <end position="435"/>
    </location>
</feature>
<dbReference type="InterPro" id="IPR050731">
    <property type="entry name" value="HRD1_E3_ubiq-ligases"/>
</dbReference>
<keyword evidence="2 4" id="KW-0863">Zinc-finger</keyword>
<feature type="compositionally biased region" description="Polar residues" evidence="5">
    <location>
        <begin position="595"/>
        <end position="604"/>
    </location>
</feature>
<organism evidence="7 8">
    <name type="scientific">Neonectria ditissima</name>
    <dbReference type="NCBI Taxonomy" id="78410"/>
    <lineage>
        <taxon>Eukaryota</taxon>
        <taxon>Fungi</taxon>
        <taxon>Dikarya</taxon>
        <taxon>Ascomycota</taxon>
        <taxon>Pezizomycotina</taxon>
        <taxon>Sordariomycetes</taxon>
        <taxon>Hypocreomycetidae</taxon>
        <taxon>Hypocreales</taxon>
        <taxon>Nectriaceae</taxon>
        <taxon>Neonectria</taxon>
    </lineage>
</organism>
<evidence type="ECO:0000256" key="1">
    <source>
        <dbReference type="ARBA" id="ARBA00022723"/>
    </source>
</evidence>
<evidence type="ECO:0000313" key="7">
    <source>
        <dbReference type="EMBL" id="KPM45474.1"/>
    </source>
</evidence>
<dbReference type="PANTHER" id="PTHR22763:SF162">
    <property type="entry name" value="TRANSMEMBRANE E3 UBIQUITIN-PROTEIN LIGASE 1"/>
    <property type="match status" value="1"/>
</dbReference>
<feature type="compositionally biased region" description="Low complexity" evidence="5">
    <location>
        <begin position="624"/>
        <end position="638"/>
    </location>
</feature>
<evidence type="ECO:0000256" key="2">
    <source>
        <dbReference type="ARBA" id="ARBA00022771"/>
    </source>
</evidence>
<dbReference type="GO" id="GO:0008270">
    <property type="term" value="F:zinc ion binding"/>
    <property type="evidence" value="ECO:0007669"/>
    <property type="project" value="UniProtKB-KW"/>
</dbReference>
<name>A0A0P7BXI0_9HYPO</name>
<sequence>MDPMDYILHNQSRPTAQYAHAASPPWESFPTGILVCPLEPHPHSLMPHQSYTHHTGQPAPAPGSDPFQLAPTGGWPLPNPNYRPVDIGQAGLASLEAPGHYHHSQSLLRMSGMPVAAHPGPANHLGPGSYANDGAFVNQVPEGRPLSFHQPAGRGMPPAGNNNLEPNSLPRPLFPSSDLPTNTFSPHQHPHFAVPPPPPLSGPFNSTQSRRGHVSSSSTPSRSLREAPSPASKFRAFHIYRFSVCACVRVTRMAWTFEEPLRPSFTPPLPKPLFLQLTQSAGSSQQPSTSRRSHPRTRRSMSSRFMASDANRDDDDELGRQMFLDHILHGAARSEPNIPDHVVDDAMIRQFQLVRGAVSSKMVASKMTIRSLQRVDIADLPEAERACVICYNDYGIETPEGINETPLRLPKCKHVFGDHCIKKWFEDSDSCPYCRDKLHSEPKQHGTSARAFMNMMRMRGVSVPPGLTSNADEVYMRALALSTASADAESGRSGSRQTPSGGRRSPPDDANEQRRRTRPRHSMGNHSAEWPTTTFTRTGPSPTGANASGGGNVPNSVSGRPSQRSSDPDQAEARRVWQNVLSEPSDLARQPPSFLPSNSMSPSAPTFYPRNFGRSEFLTARTQPSSSSLSAPRLPNPLQSVSGVGLEEQQGDARSSASQLHPANIHMPHGPGDSDRGSQDQGNRNRPW</sequence>
<dbReference type="Pfam" id="PF13639">
    <property type="entry name" value="zf-RING_2"/>
    <property type="match status" value="1"/>
</dbReference>
<feature type="region of interest" description="Disordered" evidence="5">
    <location>
        <begin position="46"/>
        <end position="77"/>
    </location>
</feature>